<gene>
    <name evidence="1" type="ORF">BN890_24650</name>
</gene>
<accession>W6P5F9</accession>
<dbReference type="Proteomes" id="UP000019380">
    <property type="component" value="Unassembled WGS sequence"/>
</dbReference>
<sequence>MITYDSSNFSIKLPITKLLGIIHPGCRRFTDIYTPIMDFEDGELILWIKELYL</sequence>
<proteinExistence type="predicted"/>
<evidence type="ECO:0000313" key="1">
    <source>
        <dbReference type="EMBL" id="CDM04879.1"/>
    </source>
</evidence>
<dbReference type="AlphaFoldDB" id="W6P5F9"/>
<reference evidence="1 2" key="1">
    <citation type="submission" date="2013-12" db="EMBL/GenBank/DDBJ databases">
        <title>Improved hybrid genome assemblies of Bacteroides xylanisolvens SD CC 1b and Bacteroides xylanisolvens SD CC 2a using Illumina and 454 Sequencing.</title>
        <authorList>
            <person name="Ramaraj T."/>
            <person name="Sundararajan A."/>
            <person name="Mudge J."/>
            <person name="Schilkey F.D."/>
            <person name="Delvecchio V."/>
            <person name="Donlon M."/>
            <person name="Ziemer C."/>
        </authorList>
    </citation>
    <scope>NUCLEOTIDE SEQUENCE [LARGE SCALE GENOMIC DNA]</scope>
</reference>
<dbReference type="EMBL" id="CBXG010000029">
    <property type="protein sequence ID" value="CDM04879.1"/>
    <property type="molecule type" value="Genomic_DNA"/>
</dbReference>
<evidence type="ECO:0000313" key="2">
    <source>
        <dbReference type="Proteomes" id="UP000019380"/>
    </source>
</evidence>
<name>W6P5F9_9BACE</name>
<organism evidence="1 2">
    <name type="scientific">Bacteroides xylanisolvens SD CC 1b</name>
    <dbReference type="NCBI Taxonomy" id="702447"/>
    <lineage>
        <taxon>Bacteria</taxon>
        <taxon>Pseudomonadati</taxon>
        <taxon>Bacteroidota</taxon>
        <taxon>Bacteroidia</taxon>
        <taxon>Bacteroidales</taxon>
        <taxon>Bacteroidaceae</taxon>
        <taxon>Bacteroides</taxon>
    </lineage>
</organism>
<comment type="caution">
    <text evidence="1">The sequence shown here is derived from an EMBL/GenBank/DDBJ whole genome shotgun (WGS) entry which is preliminary data.</text>
</comment>
<protein>
    <submittedName>
        <fullName evidence="1">Uncharacterized protein</fullName>
    </submittedName>
</protein>